<gene>
    <name evidence="1" type="ORF">F2Q69_00060831</name>
</gene>
<dbReference type="EMBL" id="QGKX02000095">
    <property type="protein sequence ID" value="KAF3572486.1"/>
    <property type="molecule type" value="Genomic_DNA"/>
</dbReference>
<dbReference type="AlphaFoldDB" id="A0A8S9RIG6"/>
<evidence type="ECO:0000313" key="2">
    <source>
        <dbReference type="Proteomes" id="UP000712600"/>
    </source>
</evidence>
<organism evidence="1 2">
    <name type="scientific">Brassica cretica</name>
    <name type="common">Mustard</name>
    <dbReference type="NCBI Taxonomy" id="69181"/>
    <lineage>
        <taxon>Eukaryota</taxon>
        <taxon>Viridiplantae</taxon>
        <taxon>Streptophyta</taxon>
        <taxon>Embryophyta</taxon>
        <taxon>Tracheophyta</taxon>
        <taxon>Spermatophyta</taxon>
        <taxon>Magnoliopsida</taxon>
        <taxon>eudicotyledons</taxon>
        <taxon>Gunneridae</taxon>
        <taxon>Pentapetalae</taxon>
        <taxon>rosids</taxon>
        <taxon>malvids</taxon>
        <taxon>Brassicales</taxon>
        <taxon>Brassicaceae</taxon>
        <taxon>Brassiceae</taxon>
        <taxon>Brassica</taxon>
    </lineage>
</organism>
<evidence type="ECO:0000313" key="1">
    <source>
        <dbReference type="EMBL" id="KAF3572486.1"/>
    </source>
</evidence>
<sequence length="114" mass="13156">MTGRTGSLCRVFLVLMYHKSQGARDLAKVSFSSVSSLWLEKVHVPELFSSTVPLRDLEKMHLILYDCEWKLCPSSLLLSLYTFFDDTRSPYRILFPASLLHVSFEFHVNIFTPP</sequence>
<dbReference type="Proteomes" id="UP000712600">
    <property type="component" value="Unassembled WGS sequence"/>
</dbReference>
<name>A0A8S9RIG6_BRACR</name>
<proteinExistence type="predicted"/>
<reference evidence="1" key="1">
    <citation type="submission" date="2019-12" db="EMBL/GenBank/DDBJ databases">
        <title>Genome sequencing and annotation of Brassica cretica.</title>
        <authorList>
            <person name="Studholme D.J."/>
            <person name="Sarris P."/>
        </authorList>
    </citation>
    <scope>NUCLEOTIDE SEQUENCE</scope>
    <source>
        <strain evidence="1">PFS-109/04</strain>
        <tissue evidence="1">Leaf</tissue>
    </source>
</reference>
<comment type="caution">
    <text evidence="1">The sequence shown here is derived from an EMBL/GenBank/DDBJ whole genome shotgun (WGS) entry which is preliminary data.</text>
</comment>
<accession>A0A8S9RIG6</accession>
<protein>
    <submittedName>
        <fullName evidence="1">Uncharacterized protein</fullName>
    </submittedName>
</protein>